<feature type="compositionally biased region" description="Basic and acidic residues" evidence="5">
    <location>
        <begin position="377"/>
        <end position="387"/>
    </location>
</feature>
<dbReference type="InterPro" id="IPR036563">
    <property type="entry name" value="MoaE_sf"/>
</dbReference>
<dbReference type="GO" id="GO:1990140">
    <property type="term" value="C:molybdopterin synthase complex"/>
    <property type="evidence" value="ECO:0007669"/>
    <property type="project" value="UniProtKB-UniRule"/>
</dbReference>
<gene>
    <name evidence="4" type="primary">Mocs2</name>
    <name evidence="6" type="ORF">TKK_003148</name>
</gene>
<evidence type="ECO:0000256" key="4">
    <source>
        <dbReference type="HAMAP-Rule" id="MF_03052"/>
    </source>
</evidence>
<feature type="compositionally biased region" description="Acidic residues" evidence="5">
    <location>
        <begin position="341"/>
        <end position="355"/>
    </location>
</feature>
<dbReference type="InterPro" id="IPR028888">
    <property type="entry name" value="MOCS2B_euk"/>
</dbReference>
<comment type="subunit">
    <text evidence="4">Heterotetramer; composed of 2 small (MOCS2A) and 2 large (MOCS2B) subunits.</text>
</comment>
<comment type="similarity">
    <text evidence="4">Belongs to the MoaE family. MOCS2B subfamily.</text>
</comment>
<proteinExistence type="inferred from homology"/>
<organism evidence="6 7">
    <name type="scientific">Trichogramma kaykai</name>
    <dbReference type="NCBI Taxonomy" id="54128"/>
    <lineage>
        <taxon>Eukaryota</taxon>
        <taxon>Metazoa</taxon>
        <taxon>Ecdysozoa</taxon>
        <taxon>Arthropoda</taxon>
        <taxon>Hexapoda</taxon>
        <taxon>Insecta</taxon>
        <taxon>Pterygota</taxon>
        <taxon>Neoptera</taxon>
        <taxon>Endopterygota</taxon>
        <taxon>Hymenoptera</taxon>
        <taxon>Apocrita</taxon>
        <taxon>Proctotrupomorpha</taxon>
        <taxon>Chalcidoidea</taxon>
        <taxon>Trichogrammatidae</taxon>
        <taxon>Trichogramma</taxon>
    </lineage>
</organism>
<dbReference type="AlphaFoldDB" id="A0ABD2XGF1"/>
<reference evidence="6 7" key="1">
    <citation type="journal article" date="2024" name="bioRxiv">
        <title>A reference genome for Trichogramma kaykai: A tiny desert-dwelling parasitoid wasp with competing sex-ratio distorters.</title>
        <authorList>
            <person name="Culotta J."/>
            <person name="Lindsey A.R."/>
        </authorList>
    </citation>
    <scope>NUCLEOTIDE SEQUENCE [LARGE SCALE GENOMIC DNA]</scope>
    <source>
        <strain evidence="6 7">KSX58</strain>
    </source>
</reference>
<dbReference type="HAMAP" id="MF_03052">
    <property type="entry name" value="MOC2B"/>
    <property type="match status" value="1"/>
</dbReference>
<name>A0ABD2XGF1_9HYME</name>
<feature type="region of interest" description="Disordered" evidence="5">
    <location>
        <begin position="341"/>
        <end position="387"/>
    </location>
</feature>
<dbReference type="EMBL" id="JBJJXI010000026">
    <property type="protein sequence ID" value="KAL3404165.1"/>
    <property type="molecule type" value="Genomic_DNA"/>
</dbReference>
<dbReference type="PANTHER" id="PTHR23404">
    <property type="entry name" value="MOLYBDOPTERIN SYNTHASE RELATED"/>
    <property type="match status" value="1"/>
</dbReference>
<comment type="caution">
    <text evidence="6">The sequence shown here is derived from an EMBL/GenBank/DDBJ whole genome shotgun (WGS) entry which is preliminary data.</text>
</comment>
<keyword evidence="7" id="KW-1185">Reference proteome</keyword>
<evidence type="ECO:0000256" key="5">
    <source>
        <dbReference type="SAM" id="MobiDB-lite"/>
    </source>
</evidence>
<feature type="binding site" evidence="4">
    <location>
        <begin position="127"/>
        <end position="129"/>
    </location>
    <ligand>
        <name>substrate</name>
    </ligand>
</feature>
<evidence type="ECO:0000256" key="3">
    <source>
        <dbReference type="ARBA" id="ARBA00023150"/>
    </source>
</evidence>
<dbReference type="CDD" id="cd00756">
    <property type="entry name" value="MoaE"/>
    <property type="match status" value="1"/>
</dbReference>
<keyword evidence="1 4" id="KW-0963">Cytoplasm</keyword>
<feature type="binding site" evidence="4">
    <location>
        <position position="120"/>
    </location>
    <ligand>
        <name>substrate</name>
    </ligand>
</feature>
<dbReference type="InterPro" id="IPR003448">
    <property type="entry name" value="Mopterin_biosynth_MoaE"/>
</dbReference>
<comment type="miscellaneous">
    <text evidence="4">This protein is produced by a bicistronic gene which also produces the large subunit (MOCS2A).</text>
</comment>
<keyword evidence="2 4" id="KW-0808">Transferase</keyword>
<comment type="function">
    <text evidence="4">Catalytic subunit of the molybdopterin synthase complex, a complex that catalyzes the conversion of precursor Z into molybdopterin. Acts by mediating the incorporation of 2 sulfur atoms from thiocarboxylated MOCS2A into precursor Z to generate a dithiolene group.</text>
</comment>
<dbReference type="Gene3D" id="3.90.1170.40">
    <property type="entry name" value="Molybdopterin biosynthesis MoaE subunit"/>
    <property type="match status" value="1"/>
</dbReference>
<evidence type="ECO:0000256" key="1">
    <source>
        <dbReference type="ARBA" id="ARBA00022490"/>
    </source>
</evidence>
<comment type="subcellular location">
    <subcellularLocation>
        <location evidence="4">Cytoplasm</location>
    </subcellularLocation>
</comment>
<comment type="pathway">
    <text evidence="4">Cofactor biosynthesis; molybdopterin biosynthesis.</text>
</comment>
<accession>A0ABD2XGF1</accession>
<evidence type="ECO:0000256" key="2">
    <source>
        <dbReference type="ARBA" id="ARBA00022679"/>
    </source>
</evidence>
<keyword evidence="3 4" id="KW-0501">Molybdenum cofactor biosynthesis</keyword>
<dbReference type="GO" id="GO:0006777">
    <property type="term" value="P:Mo-molybdopterin cofactor biosynthetic process"/>
    <property type="evidence" value="ECO:0007669"/>
    <property type="project" value="UniProtKB-UniRule"/>
</dbReference>
<dbReference type="Pfam" id="PF02391">
    <property type="entry name" value="MoaE"/>
    <property type="match status" value="1"/>
</dbReference>
<sequence length="387" mass="44470">MDTYQDLVGLESNVLNINDIIQSVTSASCGAVSTFIGTTRDNFEDKKVIKLEYEAYKPMALKQMRAVCSKIRSQWSVEKIAIYHRLGEVPVKEASIVIAISSPHRQESLLAVQYAIDAVKTSVPIWKKEIYAGHRPQWKENKECAWSTNDVNTIDKQTEDFDMGGNSHIDHDYGVSPSDEHLKINPDEIQIKADDAEIKRRIEAFISLKKNSDTSYKPYIHKTGSRNNDVENTEVCARVNCIYRRLEDSKSHIKVGRVYNQWSHQSTQSSLPIKSKDKTSNHTTALEERLCASEQFLGINKPVPKDVYERIKKIEDRLLHLECISPEYKFMWKRSTQINVDTDDESNEKEDDSKDDSDYATNSDNTTNKKRIYSTDSEDRYAKKVKR</sequence>
<feature type="binding site" evidence="4">
    <location>
        <begin position="104"/>
        <end position="105"/>
    </location>
    <ligand>
        <name>substrate</name>
    </ligand>
</feature>
<dbReference type="Proteomes" id="UP001627154">
    <property type="component" value="Unassembled WGS sequence"/>
</dbReference>
<evidence type="ECO:0000313" key="7">
    <source>
        <dbReference type="Proteomes" id="UP001627154"/>
    </source>
</evidence>
<comment type="catalytic activity">
    <reaction evidence="4">
        <text>2 [molybdopterin-synthase sulfur-carrier protein]-C-terminal-Gly-aminoethanethioate + cyclic pyranopterin phosphate + H2O = molybdopterin + 2 [molybdopterin-synthase sulfur-carrier protein]-C-terminal Gly-Gly + 2 H(+)</text>
        <dbReference type="Rhea" id="RHEA:26333"/>
        <dbReference type="Rhea" id="RHEA-COMP:12202"/>
        <dbReference type="Rhea" id="RHEA-COMP:19907"/>
        <dbReference type="ChEBI" id="CHEBI:15377"/>
        <dbReference type="ChEBI" id="CHEBI:15378"/>
        <dbReference type="ChEBI" id="CHEBI:58698"/>
        <dbReference type="ChEBI" id="CHEBI:59648"/>
        <dbReference type="ChEBI" id="CHEBI:90778"/>
        <dbReference type="ChEBI" id="CHEBI:232372"/>
        <dbReference type="EC" id="2.8.1.12"/>
    </reaction>
</comment>
<evidence type="ECO:0000313" key="6">
    <source>
        <dbReference type="EMBL" id="KAL3404165.1"/>
    </source>
</evidence>
<dbReference type="EC" id="2.8.1.12" evidence="4"/>
<protein>
    <recommendedName>
        <fullName evidence="4">Molybdopterin synthase catalytic subunit</fullName>
        <ecNumber evidence="4">2.8.1.12</ecNumber>
    </recommendedName>
    <alternativeName>
        <fullName evidence="4">Molybdenum cofactor synthesis protein 2 large subunit</fullName>
    </alternativeName>
    <alternativeName>
        <fullName evidence="4">Molybdenum cofactor synthesis protein 2B</fullName>
        <shortName evidence="4">MOCS2B</shortName>
    </alternativeName>
</protein>
<dbReference type="SUPFAM" id="SSF54690">
    <property type="entry name" value="Molybdopterin synthase subunit MoaE"/>
    <property type="match status" value="1"/>
</dbReference>
<dbReference type="FunFam" id="3.90.1170.40:FF:000002">
    <property type="entry name" value="Molybdopterin synthase catalytic subunit"/>
    <property type="match status" value="1"/>
</dbReference>
<dbReference type="GO" id="GO:0030366">
    <property type="term" value="F:molybdopterin synthase activity"/>
    <property type="evidence" value="ECO:0007669"/>
    <property type="project" value="UniProtKB-UniRule"/>
</dbReference>